<evidence type="ECO:0000256" key="2">
    <source>
        <dbReference type="SAM" id="SignalP"/>
    </source>
</evidence>
<feature type="region of interest" description="Disordered" evidence="1">
    <location>
        <begin position="108"/>
        <end position="133"/>
    </location>
</feature>
<gene>
    <name evidence="3" type="ORF">MES5069_380030</name>
</gene>
<comment type="caution">
    <text evidence="3">The sequence shown here is derived from an EMBL/GenBank/DDBJ whole genome shotgun (WGS) entry which is preliminary data.</text>
</comment>
<sequence>MMPPTFTLGLLLNRRDVLISASALSASFALSLGTARAAGPATHDTPEGEHTMGFVTTDDDVQIFYKDWGPKDASPSFFTRAGRSAPTTGTRRCFFCCRRAIVSSRMTGEATDVRSRSPTVTTLTTTRQTRLPSPRRWTCGTRFTSAIPPVAAKWPVMWPRSANLRTEWSRPSSSPPFRR</sequence>
<organism evidence="3 4">
    <name type="scientific">Mesorhizobium escarrei</name>
    <dbReference type="NCBI Taxonomy" id="666018"/>
    <lineage>
        <taxon>Bacteria</taxon>
        <taxon>Pseudomonadati</taxon>
        <taxon>Pseudomonadota</taxon>
        <taxon>Alphaproteobacteria</taxon>
        <taxon>Hyphomicrobiales</taxon>
        <taxon>Phyllobacteriaceae</taxon>
        <taxon>Mesorhizobium</taxon>
    </lineage>
</organism>
<dbReference type="InterPro" id="IPR006311">
    <property type="entry name" value="TAT_signal"/>
</dbReference>
<evidence type="ECO:0000313" key="4">
    <source>
        <dbReference type="Proteomes" id="UP001153050"/>
    </source>
</evidence>
<dbReference type="Proteomes" id="UP001153050">
    <property type="component" value="Unassembled WGS sequence"/>
</dbReference>
<accession>A0ABN8K2M0</accession>
<name>A0ABN8K2M0_9HYPH</name>
<evidence type="ECO:0000313" key="3">
    <source>
        <dbReference type="EMBL" id="CAH2403491.1"/>
    </source>
</evidence>
<feature type="compositionally biased region" description="Low complexity" evidence="1">
    <location>
        <begin position="116"/>
        <end position="133"/>
    </location>
</feature>
<keyword evidence="4" id="KW-1185">Reference proteome</keyword>
<proteinExistence type="predicted"/>
<feature type="chain" id="PRO_5047434707" evidence="2">
    <location>
        <begin position="38"/>
        <end position="179"/>
    </location>
</feature>
<keyword evidence="2" id="KW-0732">Signal</keyword>
<protein>
    <submittedName>
        <fullName evidence="3">Uncharacterized protein</fullName>
    </submittedName>
</protein>
<feature type="signal peptide" evidence="2">
    <location>
        <begin position="1"/>
        <end position="37"/>
    </location>
</feature>
<dbReference type="EMBL" id="CAKXZT010000133">
    <property type="protein sequence ID" value="CAH2403491.1"/>
    <property type="molecule type" value="Genomic_DNA"/>
</dbReference>
<dbReference type="PROSITE" id="PS51318">
    <property type="entry name" value="TAT"/>
    <property type="match status" value="1"/>
</dbReference>
<reference evidence="3 4" key="1">
    <citation type="submission" date="2022-03" db="EMBL/GenBank/DDBJ databases">
        <authorList>
            <person name="Brunel B."/>
        </authorList>
    </citation>
    <scope>NUCLEOTIDE SEQUENCE [LARGE SCALE GENOMIC DNA]</scope>
    <source>
        <strain evidence="3">STM5069sample</strain>
    </source>
</reference>
<evidence type="ECO:0000256" key="1">
    <source>
        <dbReference type="SAM" id="MobiDB-lite"/>
    </source>
</evidence>